<evidence type="ECO:0000313" key="9">
    <source>
        <dbReference type="EMBL" id="KFX41528.1"/>
    </source>
</evidence>
<protein>
    <submittedName>
        <fullName evidence="9">L-ascorbate oxidase</fullName>
    </submittedName>
</protein>
<dbReference type="PANTHER" id="PTHR11709">
    <property type="entry name" value="MULTI-COPPER OXIDASE"/>
    <property type="match status" value="1"/>
</dbReference>
<dbReference type="InterPro" id="IPR045087">
    <property type="entry name" value="Cu-oxidase_fam"/>
</dbReference>
<dbReference type="InterPro" id="IPR011706">
    <property type="entry name" value="Cu-oxidase_C"/>
</dbReference>
<evidence type="ECO:0000256" key="4">
    <source>
        <dbReference type="ARBA" id="ARBA00023008"/>
    </source>
</evidence>
<dbReference type="InterPro" id="IPR035666">
    <property type="entry name" value="MCO_CuRO_3"/>
</dbReference>
<sequence>MAIPLHRFLHTLLAMLPLIMALRQVRHDSNFKPDYVLRITAENITTACRTRLSAVVNRTLPGPTLYLKENQTTWIRVYNDLPSDNSTLHWHGLSQSVAPWADGTPQASQWPIKAQHFFDYELRPQIGEAGTYFYHSHVGFQAVSASGPLIVEEAERLVPYEYDEERMLFLSELFNNTDKTIQEGLTAPLTGFLWPGESESILVNGNGLPALLGNETDANMPPDNADLSGGNTTCHPEIIEVEANKTYRFRAIGGVALSPLVLAFEDHGNLTVIAADSSYTQPAETDIIQMAAGQRYDFLLHTKTEEELQALAKNKFWIQIETRYREQNDTFYAVLSYTQNNASAKALSPPAQSPVSIPYDLQDWLEYTLEPLTPNDFPSSDQVTRRVVMTAARLNAASGQFWTINNHTWTDTNQHEGDTPFNSTTPTDDTPYLVNVYKQGERALPNYENSIKNNGWDAELNVFAAEMGEVVDIILVNEPVGVVGGYDAHPFHFHGAHVWDMGSGPGVYNATLNEERLKSYNPIVRDTSLLFRYGSSYLGDGHNYTSQGWRAWRLKVTDPGVWMVHCHILQHMILGMQAVWIMGNATEITHGAFPELVAGYLTYGGDAYGNATYAPFVTHYYED</sequence>
<dbReference type="Pfam" id="PF00394">
    <property type="entry name" value="Cu-oxidase"/>
    <property type="match status" value="1"/>
</dbReference>
<dbReference type="CDD" id="cd13895">
    <property type="entry name" value="CuRO_3_AAO_like_2"/>
    <property type="match status" value="1"/>
</dbReference>
<evidence type="ECO:0000259" key="7">
    <source>
        <dbReference type="Pfam" id="PF07731"/>
    </source>
</evidence>
<dbReference type="InterPro" id="IPR001117">
    <property type="entry name" value="Cu-oxidase_2nd"/>
</dbReference>
<dbReference type="PROSITE" id="PS00080">
    <property type="entry name" value="MULTICOPPER_OXIDASE2"/>
    <property type="match status" value="1"/>
</dbReference>
<dbReference type="SUPFAM" id="SSF49503">
    <property type="entry name" value="Cupredoxins"/>
    <property type="match status" value="3"/>
</dbReference>
<keyword evidence="4" id="KW-0186">Copper</keyword>
<dbReference type="Gene3D" id="2.60.40.420">
    <property type="entry name" value="Cupredoxins - blue copper proteins"/>
    <property type="match status" value="3"/>
</dbReference>
<evidence type="ECO:0000256" key="2">
    <source>
        <dbReference type="ARBA" id="ARBA00022723"/>
    </source>
</evidence>
<reference evidence="9" key="2">
    <citation type="journal article" date="2014" name="PLoS Genet.">
        <title>Signature gene expression reveals novel clues to the molecular mechanisms of dimorphic transition in Penicillium marneffei.</title>
        <authorList>
            <person name="Yang E."/>
            <person name="Wang G."/>
            <person name="Cai J."/>
            <person name="Woo P.C."/>
            <person name="Lau S.K."/>
            <person name="Yuen K.-Y."/>
            <person name="Chow W.-N."/>
            <person name="Lin X."/>
        </authorList>
    </citation>
    <scope>NUCLEOTIDE SEQUENCE</scope>
    <source>
        <strain evidence="9">PM1</strain>
    </source>
</reference>
<comment type="similarity">
    <text evidence="1">Belongs to the multicopper oxidase family.</text>
</comment>
<feature type="domain" description="Plastocyanin-like" evidence="8">
    <location>
        <begin position="39"/>
        <end position="154"/>
    </location>
</feature>
<dbReference type="eggNOG" id="KOG1263">
    <property type="taxonomic scope" value="Eukaryota"/>
</dbReference>
<dbReference type="AlphaFoldDB" id="A0A093X8K4"/>
<dbReference type="EMBL" id="JPOX01000058">
    <property type="protein sequence ID" value="KFX41528.1"/>
    <property type="molecule type" value="Genomic_DNA"/>
</dbReference>
<dbReference type="HOGENOM" id="CLU_006504_8_3_1"/>
<evidence type="ECO:0000256" key="1">
    <source>
        <dbReference type="ARBA" id="ARBA00010609"/>
    </source>
</evidence>
<comment type="caution">
    <text evidence="9">The sequence shown here is derived from an EMBL/GenBank/DDBJ whole genome shotgun (WGS) entry which is preliminary data.</text>
</comment>
<dbReference type="Pfam" id="PF07732">
    <property type="entry name" value="Cu-oxidase_3"/>
    <property type="match status" value="1"/>
</dbReference>
<keyword evidence="3" id="KW-0560">Oxidoreductase</keyword>
<dbReference type="InterPro" id="IPR008972">
    <property type="entry name" value="Cupredoxin"/>
</dbReference>
<feature type="domain" description="Plastocyanin-like" evidence="7">
    <location>
        <begin position="446"/>
        <end position="581"/>
    </location>
</feature>
<accession>A0A093X8K4</accession>
<dbReference type="CDD" id="cd13873">
    <property type="entry name" value="CuRO_2_AAO_like_2"/>
    <property type="match status" value="1"/>
</dbReference>
<feature type="domain" description="Plastocyanin-like" evidence="6">
    <location>
        <begin position="165"/>
        <end position="339"/>
    </location>
</feature>
<dbReference type="GO" id="GO:0016491">
    <property type="term" value="F:oxidoreductase activity"/>
    <property type="evidence" value="ECO:0007669"/>
    <property type="project" value="UniProtKB-KW"/>
</dbReference>
<evidence type="ECO:0000259" key="8">
    <source>
        <dbReference type="Pfam" id="PF07732"/>
    </source>
</evidence>
<feature type="signal peptide" evidence="5">
    <location>
        <begin position="1"/>
        <end position="21"/>
    </location>
</feature>
<dbReference type="GO" id="GO:0005507">
    <property type="term" value="F:copper ion binding"/>
    <property type="evidence" value="ECO:0007669"/>
    <property type="project" value="InterPro"/>
</dbReference>
<keyword evidence="5" id="KW-0732">Signal</keyword>
<dbReference type="PANTHER" id="PTHR11709:SF394">
    <property type="entry name" value="FI03373P-RELATED"/>
    <property type="match status" value="1"/>
</dbReference>
<name>A0A093X8K4_TALMA</name>
<gene>
    <name evidence="9" type="ORF">GQ26_0580290</name>
</gene>
<evidence type="ECO:0000256" key="3">
    <source>
        <dbReference type="ARBA" id="ARBA00023002"/>
    </source>
</evidence>
<dbReference type="InterPro" id="IPR017762">
    <property type="entry name" value="Multicopper_oxidase_fun"/>
</dbReference>
<organism evidence="9">
    <name type="scientific">Talaromyces marneffei PM1</name>
    <dbReference type="NCBI Taxonomy" id="1077442"/>
    <lineage>
        <taxon>Eukaryota</taxon>
        <taxon>Fungi</taxon>
        <taxon>Dikarya</taxon>
        <taxon>Ascomycota</taxon>
        <taxon>Pezizomycotina</taxon>
        <taxon>Eurotiomycetes</taxon>
        <taxon>Eurotiomycetidae</taxon>
        <taxon>Eurotiales</taxon>
        <taxon>Trichocomaceae</taxon>
        <taxon>Talaromyces</taxon>
        <taxon>Talaromyces sect. Talaromyces</taxon>
    </lineage>
</organism>
<dbReference type="Pfam" id="PF07731">
    <property type="entry name" value="Cu-oxidase_2"/>
    <property type="match status" value="1"/>
</dbReference>
<evidence type="ECO:0000259" key="6">
    <source>
        <dbReference type="Pfam" id="PF00394"/>
    </source>
</evidence>
<proteinExistence type="inferred from homology"/>
<reference key="1">
    <citation type="journal article" date="2014" name="PLoS Genet.">
        <title>Signature Gene Expression Reveals Novel Clues to the Molecular Mechanisms of Dimorphic Transition in Penicillium marneffei.</title>
        <authorList>
            <person name="Yang E."/>
            <person name="Wang G."/>
            <person name="Cai J."/>
            <person name="Woo P.C."/>
            <person name="Lau S.K."/>
            <person name="Yuen K.-Y."/>
            <person name="Chow W.-N."/>
            <person name="Lin X."/>
        </authorList>
    </citation>
    <scope>NUCLEOTIDE SEQUENCE [LARGE SCALE GENOMIC DNA]</scope>
    <source>
        <strain>PM1</strain>
    </source>
</reference>
<dbReference type="NCBIfam" id="TIGR03390">
    <property type="entry name" value="ascorbOXfungal"/>
    <property type="match status" value="1"/>
</dbReference>
<keyword evidence="2" id="KW-0479">Metal-binding</keyword>
<evidence type="ECO:0000256" key="5">
    <source>
        <dbReference type="SAM" id="SignalP"/>
    </source>
</evidence>
<feature type="chain" id="PRO_5001888820" evidence="5">
    <location>
        <begin position="22"/>
        <end position="623"/>
    </location>
</feature>
<dbReference type="InterPro" id="IPR011707">
    <property type="entry name" value="Cu-oxidase-like_N"/>
</dbReference>
<dbReference type="InterPro" id="IPR002355">
    <property type="entry name" value="Cu_oxidase_Cu_BS"/>
</dbReference>